<accession>A0A2H4SMR5</accession>
<dbReference type="AlphaFoldDB" id="A0A2H4SMR5"/>
<dbReference type="Proteomes" id="UP000323067">
    <property type="component" value="Chromosome v"/>
</dbReference>
<dbReference type="InterPro" id="IPR002919">
    <property type="entry name" value="TIL_dom"/>
</dbReference>
<dbReference type="CDD" id="cd19941">
    <property type="entry name" value="TIL"/>
    <property type="match status" value="1"/>
</dbReference>
<keyword evidence="1" id="KW-0732">Signal</keyword>
<evidence type="ECO:0000313" key="4">
    <source>
        <dbReference type="Proteomes" id="UP000323067"/>
    </source>
</evidence>
<dbReference type="InterPro" id="IPR036084">
    <property type="entry name" value="Ser_inhib-like_sf"/>
</dbReference>
<sequence length="114" mass="12288">MKTFLPLAVVLLALGVWSQDCGVNEVRHDCGPVCESCGDSTCDAVRCGGGCWCQSGYLRDRIGTCIPMDKCPDDANDEPDSRQMRQDSSAGSCWHNACSDRPRVTVSPGSVLME</sequence>
<evidence type="ECO:0000256" key="1">
    <source>
        <dbReference type="SAM" id="SignalP"/>
    </source>
</evidence>
<reference evidence="3 4" key="1">
    <citation type="journal article" date="2017" name="BMC Genomics">
        <title>Chromosome level assembly and secondary metabolite potential of the parasitic fungus Cordyceps militaris.</title>
        <authorList>
            <person name="Kramer G.J."/>
            <person name="Nodwell J.R."/>
        </authorList>
    </citation>
    <scope>NUCLEOTIDE SEQUENCE [LARGE SCALE GENOMIC DNA]</scope>
    <source>
        <strain evidence="3 4">ATCC 34164</strain>
    </source>
</reference>
<dbReference type="VEuPathDB" id="FungiDB:A9K55_004105"/>
<name>A0A2H4SMR5_CORMI</name>
<dbReference type="Pfam" id="PF01826">
    <property type="entry name" value="TIL"/>
    <property type="match status" value="1"/>
</dbReference>
<dbReference type="EMBL" id="CP023325">
    <property type="protein sequence ID" value="ATY64379.1"/>
    <property type="molecule type" value="Genomic_DNA"/>
</dbReference>
<dbReference type="Gene3D" id="2.10.25.10">
    <property type="entry name" value="Laminin"/>
    <property type="match status" value="1"/>
</dbReference>
<feature type="domain" description="TIL" evidence="2">
    <location>
        <begin position="21"/>
        <end position="71"/>
    </location>
</feature>
<feature type="signal peptide" evidence="1">
    <location>
        <begin position="1"/>
        <end position="18"/>
    </location>
</feature>
<evidence type="ECO:0000259" key="2">
    <source>
        <dbReference type="Pfam" id="PF01826"/>
    </source>
</evidence>
<dbReference type="OrthoDB" id="7695409at2759"/>
<gene>
    <name evidence="3" type="ORF">A9K55_004105</name>
</gene>
<proteinExistence type="predicted"/>
<evidence type="ECO:0000313" key="3">
    <source>
        <dbReference type="EMBL" id="ATY64379.1"/>
    </source>
</evidence>
<protein>
    <submittedName>
        <fullName evidence="3">Protease inhibitor cysteine-rich trypsin inhibitor</fullName>
    </submittedName>
</protein>
<dbReference type="SUPFAM" id="SSF57567">
    <property type="entry name" value="Serine protease inhibitors"/>
    <property type="match status" value="1"/>
</dbReference>
<organism evidence="3 4">
    <name type="scientific">Cordyceps militaris</name>
    <name type="common">Caterpillar fungus</name>
    <name type="synonym">Clavaria militaris</name>
    <dbReference type="NCBI Taxonomy" id="73501"/>
    <lineage>
        <taxon>Eukaryota</taxon>
        <taxon>Fungi</taxon>
        <taxon>Dikarya</taxon>
        <taxon>Ascomycota</taxon>
        <taxon>Pezizomycotina</taxon>
        <taxon>Sordariomycetes</taxon>
        <taxon>Hypocreomycetidae</taxon>
        <taxon>Hypocreales</taxon>
        <taxon>Cordycipitaceae</taxon>
        <taxon>Cordyceps</taxon>
    </lineage>
</organism>
<feature type="chain" id="PRO_5014124579" evidence="1">
    <location>
        <begin position="19"/>
        <end position="114"/>
    </location>
</feature>